<organism evidence="2">
    <name type="scientific">Tanacetum cinerariifolium</name>
    <name type="common">Dalmatian daisy</name>
    <name type="synonym">Chrysanthemum cinerariifolium</name>
    <dbReference type="NCBI Taxonomy" id="118510"/>
    <lineage>
        <taxon>Eukaryota</taxon>
        <taxon>Viridiplantae</taxon>
        <taxon>Streptophyta</taxon>
        <taxon>Embryophyta</taxon>
        <taxon>Tracheophyta</taxon>
        <taxon>Spermatophyta</taxon>
        <taxon>Magnoliopsida</taxon>
        <taxon>eudicotyledons</taxon>
        <taxon>Gunneridae</taxon>
        <taxon>Pentapetalae</taxon>
        <taxon>asterids</taxon>
        <taxon>campanulids</taxon>
        <taxon>Asterales</taxon>
        <taxon>Asteraceae</taxon>
        <taxon>Asteroideae</taxon>
        <taxon>Anthemideae</taxon>
        <taxon>Anthemidinae</taxon>
        <taxon>Tanacetum</taxon>
    </lineage>
</organism>
<reference evidence="2" key="1">
    <citation type="journal article" date="2019" name="Sci. Rep.">
        <title>Draft genome of Tanacetum cinerariifolium, the natural source of mosquito coil.</title>
        <authorList>
            <person name="Yamashiro T."/>
            <person name="Shiraishi A."/>
            <person name="Satake H."/>
            <person name="Nakayama K."/>
        </authorList>
    </citation>
    <scope>NUCLEOTIDE SEQUENCE</scope>
</reference>
<comment type="caution">
    <text evidence="2">The sequence shown here is derived from an EMBL/GenBank/DDBJ whole genome shotgun (WGS) entry which is preliminary data.</text>
</comment>
<gene>
    <name evidence="2" type="ORF">Tci_511448</name>
</gene>
<feature type="compositionally biased region" description="Basic and acidic residues" evidence="1">
    <location>
        <begin position="298"/>
        <end position="317"/>
    </location>
</feature>
<protein>
    <recommendedName>
        <fullName evidence="3">Synaptobrevin, longin-like domain protein</fullName>
    </recommendedName>
</protein>
<name>A0A699IEN7_TANCI</name>
<accession>A0A699IEN7</accession>
<sequence>MIMARLAFYYYHNMIAILEKYEHNQDFHQILDFVKASHISYALTFNPTVYVSHIRQFWSIARIETTEEGTKILATVDGKLRTVSESSIRRNLKLNDEAGISSLPDTELFKNLTLIGYNISPNQKFTFQKGQFSHQWKYLIHTIMQCLSPKSTGFIELSSNIATALGEGSGTSTESYHTPTSEASQSSQHELPSPLLPPVPTESLPTVIPSDNPPLRQYTRRARIAQSSALPPVADESASPIGDDSQREAFPTNSGLEADQDRANIAKTFTLPPAKAVVRIKLLEDKDRGVAEQSGDDAPIKGRRLDEREEAAERVSDDTEEMATVLTSMDSASILTSGGVQVVPTAAEVATATVSIRTGSGVVSTASPTIPTTAPIFIIATESTPYTRRKGKETMVKSETPKKKKVQEQIDVQLARELEEEMARDAQRMNEQIAWDAEIARIHAEEELQMLIDGLDRNNEIVDKYLQEYHQFAAELPIGRRIELISDLVKYQDNYAKAGWKAKHFKGMTLEEIKEKFDPMWKQIQDFIPISSKEEAKRFKRKGLRLEQESVKKLKTSEEVKATEEVPEEKVKEMMQLVPVEEVYVEALQVKHPIIDWKVHTEGQRSYWKIIRLGGIPTASEDFPLPEQLPTANEDKFPLLIQSDATTDELCVAAEVKE</sequence>
<feature type="compositionally biased region" description="Polar residues" evidence="1">
    <location>
        <begin position="170"/>
        <end position="190"/>
    </location>
</feature>
<evidence type="ECO:0000313" key="2">
    <source>
        <dbReference type="EMBL" id="GEZ39475.1"/>
    </source>
</evidence>
<feature type="region of interest" description="Disordered" evidence="1">
    <location>
        <begin position="288"/>
        <end position="319"/>
    </location>
</feature>
<evidence type="ECO:0000256" key="1">
    <source>
        <dbReference type="SAM" id="MobiDB-lite"/>
    </source>
</evidence>
<dbReference type="AlphaFoldDB" id="A0A699IEN7"/>
<feature type="region of interest" description="Disordered" evidence="1">
    <location>
        <begin position="166"/>
        <end position="261"/>
    </location>
</feature>
<proteinExistence type="predicted"/>
<evidence type="ECO:0008006" key="3">
    <source>
        <dbReference type="Google" id="ProtNLM"/>
    </source>
</evidence>
<dbReference type="EMBL" id="BKCJ010273671">
    <property type="protein sequence ID" value="GEZ39475.1"/>
    <property type="molecule type" value="Genomic_DNA"/>
</dbReference>